<reference evidence="6 7" key="1">
    <citation type="submission" date="2019-01" db="EMBL/GenBank/DDBJ databases">
        <title>Sequencing of cultivated peanut Arachis hypogaea provides insights into genome evolution and oil improvement.</title>
        <authorList>
            <person name="Chen X."/>
        </authorList>
    </citation>
    <scope>NUCLEOTIDE SEQUENCE [LARGE SCALE GENOMIC DNA]</scope>
    <source>
        <strain evidence="7">cv. Fuhuasheng</strain>
        <tissue evidence="6">Leaves</tissue>
    </source>
</reference>
<evidence type="ECO:0000256" key="2">
    <source>
        <dbReference type="ARBA" id="ARBA00022821"/>
    </source>
</evidence>
<evidence type="ECO:0000256" key="3">
    <source>
        <dbReference type="ARBA" id="ARBA00022840"/>
    </source>
</evidence>
<gene>
    <name evidence="6" type="ORF">Ahy_B07g088611</name>
</gene>
<proteinExistence type="predicted"/>
<evidence type="ECO:0000313" key="7">
    <source>
        <dbReference type="Proteomes" id="UP000289738"/>
    </source>
</evidence>
<keyword evidence="3" id="KW-0067">ATP-binding</keyword>
<dbReference type="InterPro" id="IPR002182">
    <property type="entry name" value="NB-ARC"/>
</dbReference>
<organism evidence="6 7">
    <name type="scientific">Arachis hypogaea</name>
    <name type="common">Peanut</name>
    <dbReference type="NCBI Taxonomy" id="3818"/>
    <lineage>
        <taxon>Eukaryota</taxon>
        <taxon>Viridiplantae</taxon>
        <taxon>Streptophyta</taxon>
        <taxon>Embryophyta</taxon>
        <taxon>Tracheophyta</taxon>
        <taxon>Spermatophyta</taxon>
        <taxon>Magnoliopsida</taxon>
        <taxon>eudicotyledons</taxon>
        <taxon>Gunneridae</taxon>
        <taxon>Pentapetalae</taxon>
        <taxon>rosids</taxon>
        <taxon>fabids</taxon>
        <taxon>Fabales</taxon>
        <taxon>Fabaceae</taxon>
        <taxon>Papilionoideae</taxon>
        <taxon>50 kb inversion clade</taxon>
        <taxon>dalbergioids sensu lato</taxon>
        <taxon>Dalbergieae</taxon>
        <taxon>Pterocarpus clade</taxon>
        <taxon>Arachis</taxon>
    </lineage>
</organism>
<evidence type="ECO:0000259" key="5">
    <source>
        <dbReference type="Pfam" id="PF00931"/>
    </source>
</evidence>
<dbReference type="Gramene" id="arahy.Tifrunner.gnm2.ann2.Ah17g045100.1">
    <property type="protein sequence ID" value="arahy.Tifrunner.gnm2.ann2.Ah17g045100.1-CDS-1"/>
    <property type="gene ID" value="arahy.Tifrunner.gnm2.ann2.Ah17g045100"/>
</dbReference>
<dbReference type="InterPro" id="IPR050905">
    <property type="entry name" value="Plant_NBS-LRR"/>
</dbReference>
<dbReference type="AlphaFoldDB" id="A0A444YEX9"/>
<dbReference type="PANTHER" id="PTHR33463:SF204">
    <property type="entry name" value="NB-ARC DOMAIN-CONTAINING PROTEIN"/>
    <property type="match status" value="1"/>
</dbReference>
<evidence type="ECO:0000313" key="6">
    <source>
        <dbReference type="EMBL" id="RYR00493.1"/>
    </source>
</evidence>
<dbReference type="GO" id="GO:0043531">
    <property type="term" value="F:ADP binding"/>
    <property type="evidence" value="ECO:0007669"/>
    <property type="project" value="InterPro"/>
</dbReference>
<comment type="caution">
    <text evidence="6">The sequence shown here is derived from an EMBL/GenBank/DDBJ whole genome shotgun (WGS) entry which is preliminary data.</text>
</comment>
<dbReference type="Proteomes" id="UP000289738">
    <property type="component" value="Chromosome B07"/>
</dbReference>
<dbReference type="SUPFAM" id="SSF52540">
    <property type="entry name" value="P-loop containing nucleoside triphosphate hydrolases"/>
    <property type="match status" value="1"/>
</dbReference>
<feature type="coiled-coil region" evidence="4">
    <location>
        <begin position="547"/>
        <end position="609"/>
    </location>
</feature>
<dbReference type="PRINTS" id="PR00364">
    <property type="entry name" value="DISEASERSIST"/>
</dbReference>
<dbReference type="PANTHER" id="PTHR33463">
    <property type="entry name" value="NB-ARC DOMAIN-CONTAINING PROTEIN-RELATED"/>
    <property type="match status" value="1"/>
</dbReference>
<sequence>MVHEGERIIKMEEGISVTDDYDSGYLMQFQSRESTFDQILEALKDCKISQVALSGMGGSGKTTLAKQVGEKAKLLNIFNLVVFVPVTSTPSFMKIQGEIADQLSLRLGEEAGLAARQRKKSMTSKELVLIILDDVLDRLNLEKIGIFNGCNGLQLRTMGRRMSCKVLMTTSTQEAVYRMGCQPSINLSLLTEGEACDLLRKHADISDGSPESIVEVAKQVAKHCHGLPLASSVIGSTLRGKTVDQWKEVLKTMQMLPVKSLQCEADTSKFIHQIIEVGYHELSTRVTKTIFLICGLFPSGRDHEHEVLIEELSQYAIRLGWRKDEVRAAINDLIESSLLMLSDKSKDHIIMSSLVRDIARKMVYEDIPASKMVNVCDYMFAQYNQEDFQWRVALHRLLHLLYGSANELASSSTTNATFAEEGLEFQDVSSYSYPKVATVPKLSGKMVNFKRLCQVDKSFLPLLKKACENHPQLIHSQKNHSEIVTQSAFDSLGRVLFLLKNVEKRDWVYLEDELRILWKQLNEFKFDLEWLSPYVKEVFSTTKITRIEVLREKEKDLKDEAAKLRALLGAAEDEAAKLRARLGVVEDGASELRERLKVTENKAADVRAEVVRRESEMIESAIAIVME</sequence>
<dbReference type="GO" id="GO:0005524">
    <property type="term" value="F:ATP binding"/>
    <property type="evidence" value="ECO:0007669"/>
    <property type="project" value="UniProtKB-KW"/>
</dbReference>
<evidence type="ECO:0000256" key="4">
    <source>
        <dbReference type="SAM" id="Coils"/>
    </source>
</evidence>
<dbReference type="InterPro" id="IPR042197">
    <property type="entry name" value="Apaf_helical"/>
</dbReference>
<dbReference type="Pfam" id="PF00931">
    <property type="entry name" value="NB-ARC"/>
    <property type="match status" value="1"/>
</dbReference>
<name>A0A444YEX9_ARAHY</name>
<keyword evidence="7" id="KW-1185">Reference proteome</keyword>
<dbReference type="GO" id="GO:0006952">
    <property type="term" value="P:defense response"/>
    <property type="evidence" value="ECO:0007669"/>
    <property type="project" value="UniProtKB-KW"/>
</dbReference>
<keyword evidence="1" id="KW-0547">Nucleotide-binding</keyword>
<dbReference type="STRING" id="3818.A0A444YEX9"/>
<accession>A0A444YEX9</accession>
<dbReference type="Gene3D" id="1.10.8.430">
    <property type="entry name" value="Helical domain of apoptotic protease-activating factors"/>
    <property type="match status" value="1"/>
</dbReference>
<dbReference type="SMR" id="A0A444YEX9"/>
<evidence type="ECO:0000256" key="1">
    <source>
        <dbReference type="ARBA" id="ARBA00022741"/>
    </source>
</evidence>
<dbReference type="EMBL" id="SDMP01000017">
    <property type="protein sequence ID" value="RYR00493.1"/>
    <property type="molecule type" value="Genomic_DNA"/>
</dbReference>
<keyword evidence="2" id="KW-0611">Plant defense</keyword>
<dbReference type="Gene3D" id="3.40.50.300">
    <property type="entry name" value="P-loop containing nucleotide triphosphate hydrolases"/>
    <property type="match status" value="1"/>
</dbReference>
<dbReference type="OrthoDB" id="1898799at2759"/>
<protein>
    <recommendedName>
        <fullName evidence="5">NB-ARC domain-containing protein</fullName>
    </recommendedName>
</protein>
<dbReference type="InterPro" id="IPR027417">
    <property type="entry name" value="P-loop_NTPase"/>
</dbReference>
<feature type="domain" description="NB-ARC" evidence="5">
    <location>
        <begin position="33"/>
        <end position="203"/>
    </location>
</feature>
<keyword evidence="4" id="KW-0175">Coiled coil</keyword>